<reference evidence="3 4" key="1">
    <citation type="submission" date="2020-07" db="EMBL/GenBank/DDBJ databases">
        <title>Sequencing the genomes of 1000 actinobacteria strains.</title>
        <authorList>
            <person name="Klenk H.-P."/>
        </authorList>
    </citation>
    <scope>NUCLEOTIDE SEQUENCE [LARGE SCALE GENOMIC DNA]</scope>
    <source>
        <strain evidence="3 4">DSM 19087</strain>
    </source>
</reference>
<keyword evidence="4" id="KW-1185">Reference proteome</keyword>
<dbReference type="PANTHER" id="PTHR43130">
    <property type="entry name" value="ARAC-FAMILY TRANSCRIPTIONAL REGULATOR"/>
    <property type="match status" value="1"/>
</dbReference>
<evidence type="ECO:0000313" key="3">
    <source>
        <dbReference type="EMBL" id="NYI37235.1"/>
    </source>
</evidence>
<dbReference type="InterPro" id="IPR052158">
    <property type="entry name" value="INH-QAR"/>
</dbReference>
<gene>
    <name evidence="3" type="ORF">BJ975_000610</name>
    <name evidence="2" type="ORF">IDH50_01290</name>
</gene>
<dbReference type="Proteomes" id="UP000587211">
    <property type="component" value="Unassembled WGS sequence"/>
</dbReference>
<dbReference type="Pfam" id="PF01965">
    <property type="entry name" value="DJ-1_PfpI"/>
    <property type="match status" value="1"/>
</dbReference>
<feature type="domain" description="DJ-1/PfpI" evidence="1">
    <location>
        <begin position="5"/>
        <end position="175"/>
    </location>
</feature>
<dbReference type="RefSeq" id="WP_179423544.1">
    <property type="nucleotide sequence ID" value="NZ_BAAAMP010000002.1"/>
</dbReference>
<proteinExistence type="predicted"/>
<dbReference type="Proteomes" id="UP000659061">
    <property type="component" value="Unassembled WGS sequence"/>
</dbReference>
<organism evidence="2 5">
    <name type="scientific">Aeromicrobium tamlense</name>
    <dbReference type="NCBI Taxonomy" id="375541"/>
    <lineage>
        <taxon>Bacteria</taxon>
        <taxon>Bacillati</taxon>
        <taxon>Actinomycetota</taxon>
        <taxon>Actinomycetes</taxon>
        <taxon>Propionibacteriales</taxon>
        <taxon>Nocardioidaceae</taxon>
        <taxon>Aeromicrobium</taxon>
    </lineage>
</organism>
<dbReference type="Gene3D" id="3.40.50.880">
    <property type="match status" value="1"/>
</dbReference>
<dbReference type="SUPFAM" id="SSF52317">
    <property type="entry name" value="Class I glutamine amidotransferase-like"/>
    <property type="match status" value="1"/>
</dbReference>
<name>A0A8I0FT53_9ACTN</name>
<evidence type="ECO:0000313" key="5">
    <source>
        <dbReference type="Proteomes" id="UP000659061"/>
    </source>
</evidence>
<comment type="caution">
    <text evidence="2">The sequence shown here is derived from an EMBL/GenBank/DDBJ whole genome shotgun (WGS) entry which is preliminary data.</text>
</comment>
<evidence type="ECO:0000259" key="1">
    <source>
        <dbReference type="Pfam" id="PF01965"/>
    </source>
</evidence>
<evidence type="ECO:0000313" key="2">
    <source>
        <dbReference type="EMBL" id="MBD1268858.1"/>
    </source>
</evidence>
<dbReference type="InterPro" id="IPR002818">
    <property type="entry name" value="DJ-1/PfpI"/>
</dbReference>
<evidence type="ECO:0000313" key="4">
    <source>
        <dbReference type="Proteomes" id="UP000587211"/>
    </source>
</evidence>
<dbReference type="GO" id="GO:0006355">
    <property type="term" value="P:regulation of DNA-templated transcription"/>
    <property type="evidence" value="ECO:0007669"/>
    <property type="project" value="TreeGrafter"/>
</dbReference>
<dbReference type="AlphaFoldDB" id="A0A8I0FT53"/>
<reference evidence="2" key="2">
    <citation type="submission" date="2020-09" db="EMBL/GenBank/DDBJ databases">
        <title>Novel species in genus Aeromicrobium.</title>
        <authorList>
            <person name="Zhang G."/>
        </authorList>
    </citation>
    <scope>NUCLEOTIDE SEQUENCE</scope>
    <source>
        <strain evidence="2">SSW1-57</strain>
    </source>
</reference>
<accession>A0A8I0FT53</accession>
<dbReference type="CDD" id="cd03139">
    <property type="entry name" value="GATase1_PfpI_2"/>
    <property type="match status" value="1"/>
</dbReference>
<protein>
    <submittedName>
        <fullName evidence="2">DJ-1/PfpI family protein</fullName>
    </submittedName>
    <submittedName>
        <fullName evidence="3">Transcriptional regulator GlxA family with amidase domain</fullName>
    </submittedName>
</protein>
<dbReference type="PANTHER" id="PTHR43130:SF14">
    <property type="entry name" value="DJ-1_PFPI DOMAIN-CONTAINING PROTEIN"/>
    <property type="match status" value="1"/>
</dbReference>
<sequence length="195" mass="20883">MRYGILAFDDVEVLDACGPFEVFSVAARLLGREPAPTELTVTLVSAHPGRSSVVARGGLVLGTHASLEDAPDLDLLLVPGGVTDAVERDARVIEWIAARAATPTIASVCTGAFLLAEAGILTDQRVTTHWEDQAALARRFPRLDVVDGPRWIRQGEVYTSAGISAGIDLALHLVDRIEGGLGARVARQMDYDWRA</sequence>
<dbReference type="InterPro" id="IPR029062">
    <property type="entry name" value="Class_I_gatase-like"/>
</dbReference>
<dbReference type="EMBL" id="JACBZN010000001">
    <property type="protein sequence ID" value="NYI37235.1"/>
    <property type="molecule type" value="Genomic_DNA"/>
</dbReference>
<dbReference type="EMBL" id="JACWMT010000001">
    <property type="protein sequence ID" value="MBD1268858.1"/>
    <property type="molecule type" value="Genomic_DNA"/>
</dbReference>